<feature type="domain" description="Methyltransferase" evidence="5">
    <location>
        <begin position="82"/>
        <end position="190"/>
    </location>
</feature>
<gene>
    <name evidence="6" type="ORF">RXV94_09565</name>
</gene>
<comment type="pathway">
    <text evidence="1">Lipid metabolism.</text>
</comment>
<evidence type="ECO:0000256" key="2">
    <source>
        <dbReference type="ARBA" id="ARBA00022603"/>
    </source>
</evidence>
<keyword evidence="3" id="KW-0808">Transferase</keyword>
<dbReference type="InterPro" id="IPR025714">
    <property type="entry name" value="Methyltranfer_dom"/>
</dbReference>
<dbReference type="PANTHER" id="PTHR44307:SF2">
    <property type="entry name" value="PHOSPHOETHANOLAMINE METHYLTRANSFERASE ISOFORM X1"/>
    <property type="match status" value="1"/>
</dbReference>
<comment type="pathway">
    <text evidence="4">Phospholipid metabolism.</text>
</comment>
<keyword evidence="2 6" id="KW-0489">Methyltransferase</keyword>
<evidence type="ECO:0000259" key="5">
    <source>
        <dbReference type="Pfam" id="PF13847"/>
    </source>
</evidence>
<dbReference type="RefSeq" id="WP_316662436.1">
    <property type="nucleotide sequence ID" value="NZ_JAWHTF010000005.1"/>
</dbReference>
<evidence type="ECO:0000313" key="6">
    <source>
        <dbReference type="EMBL" id="MDU8886406.1"/>
    </source>
</evidence>
<dbReference type="Gene3D" id="3.40.50.150">
    <property type="entry name" value="Vaccinia Virus protein VP39"/>
    <property type="match status" value="1"/>
</dbReference>
<proteinExistence type="predicted"/>
<dbReference type="InterPro" id="IPR029063">
    <property type="entry name" value="SAM-dependent_MTases_sf"/>
</dbReference>
<dbReference type="GO" id="GO:0008168">
    <property type="term" value="F:methyltransferase activity"/>
    <property type="evidence" value="ECO:0007669"/>
    <property type="project" value="UniProtKB-KW"/>
</dbReference>
<name>A0ABU3U7X9_9FLAO</name>
<sequence>MQKSDSSNNEFILSCENCSKDFEVNENFIDFIGSQTMPYSGTWEKIIRSLYAKVYTPATNFMFLLCGGVNNAKKEVLEHLEIKDNQKILETGIGAGENIYLLNKKANNLEFHGNDIQNQMLVHSIKNLKKWNIKANLYKSDALYLPFKDESFDVVFHLGSINLFPDKKRAIDEMIRVAKPGTKIVIADESQKAAKLLNFFTGSNGDVDPPVSLIPKEMTDLDFKIIWRGYGYLIQFRKPIKPIKKAKNKLYKSYTNSLHLI</sequence>
<protein>
    <submittedName>
        <fullName evidence="6">Methyltransferase domain-containing protein</fullName>
    </submittedName>
</protein>
<evidence type="ECO:0000313" key="7">
    <source>
        <dbReference type="Proteomes" id="UP001268651"/>
    </source>
</evidence>
<evidence type="ECO:0000256" key="1">
    <source>
        <dbReference type="ARBA" id="ARBA00005189"/>
    </source>
</evidence>
<dbReference type="PANTHER" id="PTHR44307">
    <property type="entry name" value="PHOSPHOETHANOLAMINE METHYLTRANSFERASE"/>
    <property type="match status" value="1"/>
</dbReference>
<reference evidence="6 7" key="1">
    <citation type="submission" date="2023-10" db="EMBL/GenBank/DDBJ databases">
        <title>Marimonas sp. nov. isolated from tidal mud flat.</title>
        <authorList>
            <person name="Jaincy N.J."/>
            <person name="Srinivasan S."/>
            <person name="Lee S.-S."/>
        </authorList>
    </citation>
    <scope>NUCLEOTIDE SEQUENCE [LARGE SCALE GENOMIC DNA]</scope>
    <source>
        <strain evidence="6 7">MJ-SS3</strain>
    </source>
</reference>
<dbReference type="SUPFAM" id="SSF53335">
    <property type="entry name" value="S-adenosyl-L-methionine-dependent methyltransferases"/>
    <property type="match status" value="1"/>
</dbReference>
<dbReference type="GO" id="GO:0032259">
    <property type="term" value="P:methylation"/>
    <property type="evidence" value="ECO:0007669"/>
    <property type="project" value="UniProtKB-KW"/>
</dbReference>
<keyword evidence="7" id="KW-1185">Reference proteome</keyword>
<evidence type="ECO:0000256" key="3">
    <source>
        <dbReference type="ARBA" id="ARBA00022679"/>
    </source>
</evidence>
<organism evidence="6 7">
    <name type="scientific">Gilvirhabdus luticola</name>
    <dbReference type="NCBI Taxonomy" id="3079858"/>
    <lineage>
        <taxon>Bacteria</taxon>
        <taxon>Pseudomonadati</taxon>
        <taxon>Bacteroidota</taxon>
        <taxon>Flavobacteriia</taxon>
        <taxon>Flavobacteriales</taxon>
        <taxon>Flavobacteriaceae</taxon>
        <taxon>Gilvirhabdus</taxon>
    </lineage>
</organism>
<evidence type="ECO:0000256" key="4">
    <source>
        <dbReference type="ARBA" id="ARBA00025707"/>
    </source>
</evidence>
<dbReference type="CDD" id="cd02440">
    <property type="entry name" value="AdoMet_MTases"/>
    <property type="match status" value="1"/>
</dbReference>
<comment type="caution">
    <text evidence="6">The sequence shown here is derived from an EMBL/GenBank/DDBJ whole genome shotgun (WGS) entry which is preliminary data.</text>
</comment>
<dbReference type="Pfam" id="PF13847">
    <property type="entry name" value="Methyltransf_31"/>
    <property type="match status" value="1"/>
</dbReference>
<dbReference type="Proteomes" id="UP001268651">
    <property type="component" value="Unassembled WGS sequence"/>
</dbReference>
<dbReference type="EMBL" id="JAWHTF010000005">
    <property type="protein sequence ID" value="MDU8886406.1"/>
    <property type="molecule type" value="Genomic_DNA"/>
</dbReference>
<accession>A0ABU3U7X9</accession>